<organism evidence="3 4">
    <name type="scientific">Rhodotorula paludigena</name>
    <dbReference type="NCBI Taxonomy" id="86838"/>
    <lineage>
        <taxon>Eukaryota</taxon>
        <taxon>Fungi</taxon>
        <taxon>Dikarya</taxon>
        <taxon>Basidiomycota</taxon>
        <taxon>Pucciniomycotina</taxon>
        <taxon>Microbotryomycetes</taxon>
        <taxon>Sporidiobolales</taxon>
        <taxon>Sporidiobolaceae</taxon>
        <taxon>Rhodotorula</taxon>
    </lineage>
</organism>
<feature type="region of interest" description="Disordered" evidence="2">
    <location>
        <begin position="71"/>
        <end position="97"/>
    </location>
</feature>
<comment type="similarity">
    <text evidence="1">Belongs to the Mediator complex subunit 17 family.</text>
</comment>
<keyword evidence="1" id="KW-0804">Transcription</keyword>
<gene>
    <name evidence="1" type="primary">MED17</name>
    <name evidence="3" type="ORF">Rhopal_000922-T1</name>
</gene>
<reference evidence="3 4" key="1">
    <citation type="submission" date="2021-12" db="EMBL/GenBank/DDBJ databases">
        <title>High titer production of polyol ester of fatty acids by Rhodotorula paludigena BS15 towards product separation-free biomass refinery.</title>
        <authorList>
            <person name="Mano J."/>
            <person name="Ono H."/>
            <person name="Tanaka T."/>
            <person name="Naito K."/>
            <person name="Sushida H."/>
            <person name="Ike M."/>
            <person name="Tokuyasu K."/>
            <person name="Kitaoka M."/>
        </authorList>
    </citation>
    <scope>NUCLEOTIDE SEQUENCE [LARGE SCALE GENOMIC DNA]</scope>
    <source>
        <strain evidence="3 4">BS15</strain>
    </source>
</reference>
<comment type="function">
    <text evidence="1">Component of the Mediator complex, a coactivator involved in the regulated transcription of nearly all RNA polymerase II-dependent genes. Mediator functions as a bridge to convey information from gene-specific regulatory proteins to the basal RNA polymerase II transcription machinery. Mediator is recruited to promoters by direct interactions with regulatory proteins and serves as a scaffold for the assembly of a functional preinitiation complex with RNA polymerase II and the general transcription factors.</text>
</comment>
<evidence type="ECO:0000313" key="4">
    <source>
        <dbReference type="Proteomes" id="UP001342314"/>
    </source>
</evidence>
<evidence type="ECO:0000256" key="2">
    <source>
        <dbReference type="SAM" id="MobiDB-lite"/>
    </source>
</evidence>
<feature type="compositionally biased region" description="Basic and acidic residues" evidence="2">
    <location>
        <begin position="75"/>
        <end position="97"/>
    </location>
</feature>
<keyword evidence="1" id="KW-0805">Transcription regulation</keyword>
<keyword evidence="1" id="KW-0539">Nucleus</keyword>
<dbReference type="EMBL" id="BQKY01000002">
    <property type="protein sequence ID" value="GJN87967.1"/>
    <property type="molecule type" value="Genomic_DNA"/>
</dbReference>
<dbReference type="GO" id="GO:0016592">
    <property type="term" value="C:mediator complex"/>
    <property type="evidence" value="ECO:0007669"/>
    <property type="project" value="InterPro"/>
</dbReference>
<evidence type="ECO:0000313" key="3">
    <source>
        <dbReference type="EMBL" id="GJN87967.1"/>
    </source>
</evidence>
<proteinExistence type="inferred from homology"/>
<keyword evidence="1" id="KW-0010">Activator</keyword>
<dbReference type="GO" id="GO:0003712">
    <property type="term" value="F:transcription coregulator activity"/>
    <property type="evidence" value="ECO:0007669"/>
    <property type="project" value="InterPro"/>
</dbReference>
<dbReference type="GO" id="GO:0006357">
    <property type="term" value="P:regulation of transcription by RNA polymerase II"/>
    <property type="evidence" value="ECO:0007669"/>
    <property type="project" value="InterPro"/>
</dbReference>
<accession>A0AAV5GFV3</accession>
<feature type="region of interest" description="Disordered" evidence="2">
    <location>
        <begin position="1"/>
        <end position="20"/>
    </location>
</feature>
<comment type="subcellular location">
    <subcellularLocation>
        <location evidence="1">Nucleus</location>
    </subcellularLocation>
</comment>
<name>A0AAV5GFV3_9BASI</name>
<dbReference type="AlphaFoldDB" id="A0AAV5GFV3"/>
<comment type="subunit">
    <text evidence="1">Component of the Mediator complex.</text>
</comment>
<dbReference type="Proteomes" id="UP001342314">
    <property type="component" value="Unassembled WGS sequence"/>
</dbReference>
<sequence length="578" mass="62463">MATTTQLSLEPVRPVAGDGLDSDLFARPARLHDVVLEDGREVFTREDPKKSLAERLQRVWAERGDFSLLTADSIRNPDSDDTSKQDGEDADEDARPSVEDMRALQETMIHSLALARGELTTALDLLSVLSPPRDPPDVDVNAIPLPQQTLTFVPTAPPPIASSDPSTNPLAALPLASTLSALKSSANAFFRARTCRRRGRSLQRDLLTLEAPSAHARAPDPWPTILRLHASSARTLVPLGAGKGASLSGKGEARLAREVGVFFGAHEARPEFRRAAVARVGELLGEGVERRTGRKLVVQFEAGETRETVVWGPETVREGAGEEEKVEAVLQARAKSAFAEELFAQLTREARADGSLQAQLQLGSRTEGDTIHMTGRGWTLRLTMTTASPAVSATARIAGPVAAILRLLFVQEYAMRRSSSKSDKPILATVSAYLSYSRRVSSLSALLDRLRAHVEEQGVEAKVEHGREERGEADELLKVLEGGSVLGGRATLRVGKSRVYNILHTYPLPSSSPSPAAAIFGAPQPTLTLRMPGKAPVAVPSLVQLETFLSEQVMVACRAERAQRENGVNGGHEDEREQ</sequence>
<protein>
    <recommendedName>
        <fullName evidence="1">Mediator of RNA polymerase II transcription subunit 17</fullName>
    </recommendedName>
    <alternativeName>
        <fullName evidence="1">Mediator complex subunit 17</fullName>
    </alternativeName>
</protein>
<comment type="caution">
    <text evidence="3">The sequence shown here is derived from an EMBL/GenBank/DDBJ whole genome shotgun (WGS) entry which is preliminary data.</text>
</comment>
<dbReference type="Pfam" id="PF10156">
    <property type="entry name" value="Med17"/>
    <property type="match status" value="1"/>
</dbReference>
<keyword evidence="4" id="KW-1185">Reference proteome</keyword>
<evidence type="ECO:0000256" key="1">
    <source>
        <dbReference type="RuleBase" id="RU364140"/>
    </source>
</evidence>
<dbReference type="InterPro" id="IPR019313">
    <property type="entry name" value="Mediator_Med17"/>
</dbReference>